<dbReference type="KEGG" id="elux:BTN50_1184"/>
<keyword evidence="2 7" id="KW-0677">Repeat</keyword>
<feature type="domain" description="PpiC" evidence="8">
    <location>
        <begin position="179"/>
        <end position="280"/>
    </location>
</feature>
<dbReference type="InterPro" id="IPR046357">
    <property type="entry name" value="PPIase_dom_sf"/>
</dbReference>
<protein>
    <recommendedName>
        <fullName evidence="7">Chaperone SurA</fullName>
    </recommendedName>
    <alternativeName>
        <fullName evidence="7">Peptidyl-prolyl cis-trans isomerase SurA</fullName>
        <shortName evidence="7">PPIase SurA</shortName>
        <ecNumber evidence="7">5.2.1.8</ecNumber>
    </alternativeName>
    <alternativeName>
        <fullName evidence="7">Rotamase SurA</fullName>
    </alternativeName>
</protein>
<dbReference type="GO" id="GO:0043165">
    <property type="term" value="P:Gram-negative-bacterium-type cell outer membrane assembly"/>
    <property type="evidence" value="ECO:0007669"/>
    <property type="project" value="InterPro"/>
</dbReference>
<keyword evidence="6 7" id="KW-0413">Isomerase</keyword>
<dbReference type="Gene3D" id="3.10.50.40">
    <property type="match status" value="2"/>
</dbReference>
<dbReference type="GO" id="GO:0003755">
    <property type="term" value="F:peptidyl-prolyl cis-trans isomerase activity"/>
    <property type="evidence" value="ECO:0007669"/>
    <property type="project" value="UniProtKB-UniRule"/>
</dbReference>
<dbReference type="InterPro" id="IPR015391">
    <property type="entry name" value="SurA_N"/>
</dbReference>
<dbReference type="EMBL" id="CP020660">
    <property type="protein sequence ID" value="ATF09674.1"/>
    <property type="molecule type" value="Genomic_DNA"/>
</dbReference>
<feature type="chain" id="PRO_5017093347" description="Chaperone SurA" evidence="7">
    <location>
        <begin position="31"/>
        <end position="440"/>
    </location>
</feature>
<gene>
    <name evidence="7" type="primary">surA</name>
    <name evidence="9" type="ORF">BTN50_1184</name>
</gene>
<dbReference type="Proteomes" id="UP000218160">
    <property type="component" value="Chromosome 1"/>
</dbReference>
<evidence type="ECO:0000256" key="5">
    <source>
        <dbReference type="ARBA" id="ARBA00023186"/>
    </source>
</evidence>
<dbReference type="Pfam" id="PF09312">
    <property type="entry name" value="SurA_N"/>
    <property type="match status" value="1"/>
</dbReference>
<keyword evidence="5 7" id="KW-0143">Chaperone</keyword>
<keyword evidence="10" id="KW-1185">Reference proteome</keyword>
<dbReference type="Pfam" id="PF00639">
    <property type="entry name" value="Rotamase"/>
    <property type="match status" value="2"/>
</dbReference>
<dbReference type="InterPro" id="IPR023034">
    <property type="entry name" value="PPIase_SurA"/>
</dbReference>
<keyword evidence="1 7" id="KW-0732">Signal</keyword>
<dbReference type="GO" id="GO:0006457">
    <property type="term" value="P:protein folding"/>
    <property type="evidence" value="ECO:0007669"/>
    <property type="project" value="UniProtKB-UniRule"/>
</dbReference>
<comment type="subcellular location">
    <subcellularLocation>
        <location evidence="7">Periplasm</location>
    </subcellularLocation>
    <text evidence="7">Is capable of associating with the outer membrane.</text>
</comment>
<proteinExistence type="inferred from homology"/>
<reference evidence="10" key="1">
    <citation type="submission" date="2017-04" db="EMBL/GenBank/DDBJ databases">
        <title>Genome evolution of the luminous symbionts of deep sea anglerfish.</title>
        <authorList>
            <person name="Hendry T.A."/>
        </authorList>
    </citation>
    <scope>NUCLEOTIDE SEQUENCE [LARGE SCALE GENOMIC DNA]</scope>
</reference>
<feature type="domain" description="PpiC" evidence="8">
    <location>
        <begin position="289"/>
        <end position="389"/>
    </location>
</feature>
<keyword evidence="4 7" id="KW-0697">Rotamase</keyword>
<dbReference type="InterPro" id="IPR050280">
    <property type="entry name" value="OMP_Chaperone_SurA"/>
</dbReference>
<feature type="signal peptide" evidence="7">
    <location>
        <begin position="1"/>
        <end position="30"/>
    </location>
</feature>
<dbReference type="NCBIfam" id="NF008038">
    <property type="entry name" value="PRK10770.1"/>
    <property type="match status" value="1"/>
</dbReference>
<sequence precursor="true">MNKFLNKKMNKWMKNLLVAAFSICSLSVSASIEELDRVMIVVNEGVILLSDIKALKKTILLNTKTENLPPDNVLKQQILDQLILEELQLQEAKRLGIRIDDTHLEQATENILKEQNKSLKQLRNELAVIGMSWSQYRDQIRRGMIINEVRNVQVRRRISILPQNVASLASQLNAKNRETVEYRLSHIQLQLDEDADKKEQDAVATHAKRIVTELMAGRDFSTLARVSSKGPKALGGGDWGWMRLEEMPTIFSDQIENNVKGSIIGPYRSSVGYHIIKIFDTRGLQTHVVTETKVRHILIKTSIILSDAGAKYQLQLIAQQIKNGDKTFEELAEQYSADFGSAVIGGNLGWQAPEIYIPEFKDKIDTLLKGEISEPFKTEYGWHIAEVLDRRQADYTNTEMQNRAYRMLLNRKFNEEAQAWLQELRAGAYVEQVGNLDENS</sequence>
<evidence type="ECO:0000256" key="3">
    <source>
        <dbReference type="ARBA" id="ARBA00022764"/>
    </source>
</evidence>
<evidence type="ECO:0000313" key="9">
    <source>
        <dbReference type="EMBL" id="ATF09674.1"/>
    </source>
</evidence>
<dbReference type="InterPro" id="IPR027304">
    <property type="entry name" value="Trigger_fact/SurA_dom_sf"/>
</dbReference>
<comment type="catalytic activity">
    <reaction evidence="7">
        <text>[protein]-peptidylproline (omega=180) = [protein]-peptidylproline (omega=0)</text>
        <dbReference type="Rhea" id="RHEA:16237"/>
        <dbReference type="Rhea" id="RHEA-COMP:10747"/>
        <dbReference type="Rhea" id="RHEA-COMP:10748"/>
        <dbReference type="ChEBI" id="CHEBI:83833"/>
        <dbReference type="ChEBI" id="CHEBI:83834"/>
        <dbReference type="EC" id="5.2.1.8"/>
    </reaction>
</comment>
<organism evidence="9 10">
    <name type="scientific">Candidatus Enterovibrio altilux</name>
    <dbReference type="NCBI Taxonomy" id="1927128"/>
    <lineage>
        <taxon>Bacteria</taxon>
        <taxon>Pseudomonadati</taxon>
        <taxon>Pseudomonadota</taxon>
        <taxon>Gammaproteobacteria</taxon>
        <taxon>Vibrionales</taxon>
        <taxon>Vibrionaceae</taxon>
        <taxon>Enterovibrio</taxon>
    </lineage>
</organism>
<dbReference type="PANTHER" id="PTHR47637:SF1">
    <property type="entry name" value="CHAPERONE SURA"/>
    <property type="match status" value="1"/>
</dbReference>
<name>A0A291B9K8_9GAMM</name>
<comment type="function">
    <text evidence="7">Chaperone involved in the correct folding and assembly of outer membrane proteins. Recognizes specific patterns of aromatic residues and the orientation of their side chains, which are found more frequently in integral outer membrane proteins. May act in both early periplasmic and late outer membrane-associated steps of protein maturation.</text>
</comment>
<dbReference type="InterPro" id="IPR000297">
    <property type="entry name" value="PPIase_PpiC"/>
</dbReference>
<dbReference type="HAMAP" id="MF_01183">
    <property type="entry name" value="Chaperone_SurA"/>
    <property type="match status" value="1"/>
</dbReference>
<evidence type="ECO:0000256" key="6">
    <source>
        <dbReference type="ARBA" id="ARBA00023235"/>
    </source>
</evidence>
<dbReference type="PROSITE" id="PS01096">
    <property type="entry name" value="PPIC_PPIASE_1"/>
    <property type="match status" value="1"/>
</dbReference>
<dbReference type="GO" id="GO:0050821">
    <property type="term" value="P:protein stabilization"/>
    <property type="evidence" value="ECO:0007669"/>
    <property type="project" value="InterPro"/>
</dbReference>
<keyword evidence="3 7" id="KW-0574">Periplasm</keyword>
<dbReference type="GO" id="GO:0051082">
    <property type="term" value="F:unfolded protein binding"/>
    <property type="evidence" value="ECO:0007669"/>
    <property type="project" value="UniProtKB-UniRule"/>
</dbReference>
<dbReference type="PROSITE" id="PS50198">
    <property type="entry name" value="PPIC_PPIASE_2"/>
    <property type="match status" value="2"/>
</dbReference>
<accession>A0A291B9K8</accession>
<dbReference type="SUPFAM" id="SSF109998">
    <property type="entry name" value="Triger factor/SurA peptide-binding domain-like"/>
    <property type="match status" value="1"/>
</dbReference>
<dbReference type="PANTHER" id="PTHR47637">
    <property type="entry name" value="CHAPERONE SURA"/>
    <property type="match status" value="1"/>
</dbReference>
<dbReference type="AlphaFoldDB" id="A0A291B9K8"/>
<dbReference type="GO" id="GO:0042277">
    <property type="term" value="F:peptide binding"/>
    <property type="evidence" value="ECO:0007669"/>
    <property type="project" value="InterPro"/>
</dbReference>
<dbReference type="Gene3D" id="1.10.4030.10">
    <property type="entry name" value="Porin chaperone SurA, peptide-binding domain"/>
    <property type="match status" value="2"/>
</dbReference>
<dbReference type="EC" id="5.2.1.8" evidence="7"/>
<evidence type="ECO:0000256" key="1">
    <source>
        <dbReference type="ARBA" id="ARBA00022729"/>
    </source>
</evidence>
<dbReference type="GO" id="GO:0030288">
    <property type="term" value="C:outer membrane-bounded periplasmic space"/>
    <property type="evidence" value="ECO:0007669"/>
    <property type="project" value="InterPro"/>
</dbReference>
<dbReference type="SUPFAM" id="SSF54534">
    <property type="entry name" value="FKBP-like"/>
    <property type="match status" value="2"/>
</dbReference>
<evidence type="ECO:0000259" key="8">
    <source>
        <dbReference type="PROSITE" id="PS50198"/>
    </source>
</evidence>
<comment type="domain">
    <text evidence="7">The PPIase activity resides only in the second parvulin domain. The N-terminal region and the C-terminal tail are necessary and sufficient for the chaperone activity of SurA. The PPIase activity is dispensable for SurA to function as a chaperone. The N-terminal region and the C-terminal tail are also required for porin recognition.</text>
</comment>
<evidence type="ECO:0000256" key="2">
    <source>
        <dbReference type="ARBA" id="ARBA00022737"/>
    </source>
</evidence>
<evidence type="ECO:0000313" key="10">
    <source>
        <dbReference type="Proteomes" id="UP000218160"/>
    </source>
</evidence>
<dbReference type="InterPro" id="IPR023058">
    <property type="entry name" value="PPIase_PpiC_CS"/>
</dbReference>
<evidence type="ECO:0000256" key="4">
    <source>
        <dbReference type="ARBA" id="ARBA00023110"/>
    </source>
</evidence>
<evidence type="ECO:0000256" key="7">
    <source>
        <dbReference type="HAMAP-Rule" id="MF_01183"/>
    </source>
</evidence>